<dbReference type="PRINTS" id="PR00455">
    <property type="entry name" value="HTHTETR"/>
</dbReference>
<feature type="domain" description="HTH tetR-type" evidence="5">
    <location>
        <begin position="9"/>
        <end position="69"/>
    </location>
</feature>
<dbReference type="PANTHER" id="PTHR30055">
    <property type="entry name" value="HTH-TYPE TRANSCRIPTIONAL REGULATOR RUTR"/>
    <property type="match status" value="1"/>
</dbReference>
<evidence type="ECO:0000256" key="2">
    <source>
        <dbReference type="ARBA" id="ARBA00023125"/>
    </source>
</evidence>
<name>A0A0C1Z8A9_9VIBR</name>
<dbReference type="GO" id="GO:0000976">
    <property type="term" value="F:transcription cis-regulatory region binding"/>
    <property type="evidence" value="ECO:0007669"/>
    <property type="project" value="TreeGrafter"/>
</dbReference>
<protein>
    <submittedName>
        <fullName evidence="6">TetR family transcriptional regulator</fullName>
    </submittedName>
</protein>
<evidence type="ECO:0000313" key="7">
    <source>
        <dbReference type="Proteomes" id="UP000031586"/>
    </source>
</evidence>
<gene>
    <name evidence="6" type="ORF">H735_14625</name>
</gene>
<keyword evidence="3" id="KW-0804">Transcription</keyword>
<proteinExistence type="predicted"/>
<dbReference type="InterPro" id="IPR050109">
    <property type="entry name" value="HTH-type_TetR-like_transc_reg"/>
</dbReference>
<dbReference type="PANTHER" id="PTHR30055:SF146">
    <property type="entry name" value="HTH-TYPE TRANSCRIPTIONAL DUAL REGULATOR CECR"/>
    <property type="match status" value="1"/>
</dbReference>
<dbReference type="Gene3D" id="1.10.10.60">
    <property type="entry name" value="Homeodomain-like"/>
    <property type="match status" value="1"/>
</dbReference>
<dbReference type="PATRIC" id="fig|1229493.5.peg.2068"/>
<feature type="DNA-binding region" description="H-T-H motif" evidence="4">
    <location>
        <begin position="32"/>
        <end position="51"/>
    </location>
</feature>
<evidence type="ECO:0000256" key="4">
    <source>
        <dbReference type="PROSITE-ProRule" id="PRU00335"/>
    </source>
</evidence>
<dbReference type="Pfam" id="PF00440">
    <property type="entry name" value="TetR_N"/>
    <property type="match status" value="1"/>
</dbReference>
<dbReference type="InterPro" id="IPR039536">
    <property type="entry name" value="TetR_C_Proteobacteria"/>
</dbReference>
<sequence length="197" mass="22538">MSKIEQNREKKRRAILEAAKENFLSEGYVLANMDKISAQAGMTKQTVYRYFPSKAALFEATLRQIGENMDGGFITHLQKNDLREALNSFGEHFVSFHLSDEHLATFRLLIAESAKAPEITTIFREVGPDDTDAKLTQFFQDRFDIKEPETQIRLWTGMLLSIRSGVLMGMEKPTQAEIKEHVQEVTEFLLAAIEHQK</sequence>
<evidence type="ECO:0000313" key="6">
    <source>
        <dbReference type="EMBL" id="KIF52374.1"/>
    </source>
</evidence>
<dbReference type="GO" id="GO:0003700">
    <property type="term" value="F:DNA-binding transcription factor activity"/>
    <property type="evidence" value="ECO:0007669"/>
    <property type="project" value="TreeGrafter"/>
</dbReference>
<dbReference type="Proteomes" id="UP000031586">
    <property type="component" value="Unassembled WGS sequence"/>
</dbReference>
<accession>A0A0C1Z8A9</accession>
<dbReference type="EMBL" id="JPRD01000023">
    <property type="protein sequence ID" value="KIF52374.1"/>
    <property type="molecule type" value="Genomic_DNA"/>
</dbReference>
<dbReference type="FunFam" id="1.10.10.60:FF:000141">
    <property type="entry name" value="TetR family transcriptional regulator"/>
    <property type="match status" value="1"/>
</dbReference>
<dbReference type="InterPro" id="IPR009057">
    <property type="entry name" value="Homeodomain-like_sf"/>
</dbReference>
<evidence type="ECO:0000256" key="1">
    <source>
        <dbReference type="ARBA" id="ARBA00023015"/>
    </source>
</evidence>
<dbReference type="InterPro" id="IPR001647">
    <property type="entry name" value="HTH_TetR"/>
</dbReference>
<reference evidence="6 7" key="1">
    <citation type="submission" date="2014-07" db="EMBL/GenBank/DDBJ databases">
        <title>Unique and conserved regions in Vibrio harveyi and related species in comparison with the shrimp pathogen Vibrio harveyi CAIM 1792.</title>
        <authorList>
            <person name="Espinoza-Valles I."/>
            <person name="Vora G."/>
            <person name="Leekitcharoenphon P."/>
            <person name="Ussery D."/>
            <person name="Hoj L."/>
            <person name="Gomez-Gil B."/>
        </authorList>
    </citation>
    <scope>NUCLEOTIDE SEQUENCE [LARGE SCALE GENOMIC DNA]</scope>
    <source>
        <strain evidence="7">CAIM 1854 / LMG 25443</strain>
    </source>
</reference>
<dbReference type="SUPFAM" id="SSF46689">
    <property type="entry name" value="Homeodomain-like"/>
    <property type="match status" value="1"/>
</dbReference>
<comment type="caution">
    <text evidence="6">The sequence shown here is derived from an EMBL/GenBank/DDBJ whole genome shotgun (WGS) entry which is preliminary data.</text>
</comment>
<keyword evidence="2 4" id="KW-0238">DNA-binding</keyword>
<dbReference type="RefSeq" id="WP_020194726.1">
    <property type="nucleotide sequence ID" value="NZ_BAOH01000007.1"/>
</dbReference>
<dbReference type="Pfam" id="PF14246">
    <property type="entry name" value="TetR_C_7"/>
    <property type="match status" value="1"/>
</dbReference>
<dbReference type="AlphaFoldDB" id="A0A0C1Z8A9"/>
<organism evidence="6 7">
    <name type="scientific">Vibrio owensii CAIM 1854 = LMG 25443</name>
    <dbReference type="NCBI Taxonomy" id="1229493"/>
    <lineage>
        <taxon>Bacteria</taxon>
        <taxon>Pseudomonadati</taxon>
        <taxon>Pseudomonadota</taxon>
        <taxon>Gammaproteobacteria</taxon>
        <taxon>Vibrionales</taxon>
        <taxon>Vibrionaceae</taxon>
        <taxon>Vibrio</taxon>
    </lineage>
</organism>
<dbReference type="PROSITE" id="PS50977">
    <property type="entry name" value="HTH_TETR_2"/>
    <property type="match status" value="1"/>
</dbReference>
<evidence type="ECO:0000256" key="3">
    <source>
        <dbReference type="ARBA" id="ARBA00023163"/>
    </source>
</evidence>
<keyword evidence="1" id="KW-0805">Transcription regulation</keyword>
<evidence type="ECO:0000259" key="5">
    <source>
        <dbReference type="PROSITE" id="PS50977"/>
    </source>
</evidence>
<dbReference type="Gene3D" id="1.10.357.10">
    <property type="entry name" value="Tetracycline Repressor, domain 2"/>
    <property type="match status" value="1"/>
</dbReference>